<keyword evidence="2" id="KW-1003">Cell membrane</keyword>
<evidence type="ECO:0000256" key="3">
    <source>
        <dbReference type="ARBA" id="ARBA00022519"/>
    </source>
</evidence>
<dbReference type="Pfam" id="PF04205">
    <property type="entry name" value="FMN_bind"/>
    <property type="match status" value="1"/>
</dbReference>
<dbReference type="Proteomes" id="UP000514720">
    <property type="component" value="Chromosome"/>
</dbReference>
<evidence type="ECO:0000256" key="12">
    <source>
        <dbReference type="ARBA" id="ARBA00023065"/>
    </source>
</evidence>
<evidence type="ECO:0000256" key="11">
    <source>
        <dbReference type="ARBA" id="ARBA00023053"/>
    </source>
</evidence>
<keyword evidence="15" id="KW-0739">Sodium transport</keyword>
<feature type="domain" description="FMN-binding" evidence="17">
    <location>
        <begin position="100"/>
        <end position="179"/>
    </location>
</feature>
<evidence type="ECO:0000259" key="17">
    <source>
        <dbReference type="SMART" id="SM00900"/>
    </source>
</evidence>
<evidence type="ECO:0000256" key="14">
    <source>
        <dbReference type="ARBA" id="ARBA00023136"/>
    </source>
</evidence>
<keyword evidence="13" id="KW-0830">Ubiquinone</keyword>
<proteinExistence type="predicted"/>
<dbReference type="EMBL" id="CP048914">
    <property type="protein sequence ID" value="QMS84291.1"/>
    <property type="molecule type" value="Genomic_DNA"/>
</dbReference>
<evidence type="ECO:0000256" key="4">
    <source>
        <dbReference type="ARBA" id="ARBA00022553"/>
    </source>
</evidence>
<name>A0A7L7KNI4_9MOLU</name>
<evidence type="ECO:0000313" key="18">
    <source>
        <dbReference type="EMBL" id="QMS84291.1"/>
    </source>
</evidence>
<dbReference type="RefSeq" id="WP_258877899.1">
    <property type="nucleotide sequence ID" value="NZ_CP048914.1"/>
</dbReference>
<evidence type="ECO:0000256" key="6">
    <source>
        <dbReference type="ARBA" id="ARBA00022643"/>
    </source>
</evidence>
<evidence type="ECO:0000256" key="13">
    <source>
        <dbReference type="ARBA" id="ARBA00023075"/>
    </source>
</evidence>
<keyword evidence="11" id="KW-0915">Sodium</keyword>
<keyword evidence="19" id="KW-1185">Reference proteome</keyword>
<evidence type="ECO:0000256" key="16">
    <source>
        <dbReference type="SAM" id="Phobius"/>
    </source>
</evidence>
<evidence type="ECO:0000256" key="15">
    <source>
        <dbReference type="ARBA" id="ARBA00023201"/>
    </source>
</evidence>
<dbReference type="GO" id="GO:0010181">
    <property type="term" value="F:FMN binding"/>
    <property type="evidence" value="ECO:0007669"/>
    <property type="project" value="InterPro"/>
</dbReference>
<reference evidence="18 19" key="1">
    <citation type="submission" date="2020-02" db="EMBL/GenBank/DDBJ databases">
        <authorList>
            <person name="Zheng R.K."/>
            <person name="Sun C.M."/>
        </authorList>
    </citation>
    <scope>NUCLEOTIDE SEQUENCE [LARGE SCALE GENOMIC DNA]</scope>
    <source>
        <strain evidence="19">zrk13</strain>
    </source>
</reference>
<dbReference type="GO" id="GO:0016020">
    <property type="term" value="C:membrane"/>
    <property type="evidence" value="ECO:0007669"/>
    <property type="project" value="InterPro"/>
</dbReference>
<keyword evidence="5" id="KW-0285">Flavoprotein</keyword>
<dbReference type="KEGG" id="xcl:G4Z02_00560"/>
<keyword evidence="4" id="KW-0597">Phosphoprotein</keyword>
<evidence type="ECO:0000256" key="8">
    <source>
        <dbReference type="ARBA" id="ARBA00022967"/>
    </source>
</evidence>
<dbReference type="PANTHER" id="PTHR37838:SF1">
    <property type="entry name" value="NA(+)-TRANSLOCATING NADH-QUINONE REDUCTASE SUBUNIT C"/>
    <property type="match status" value="1"/>
</dbReference>
<evidence type="ECO:0000256" key="7">
    <source>
        <dbReference type="ARBA" id="ARBA00022692"/>
    </source>
</evidence>
<dbReference type="PANTHER" id="PTHR37838">
    <property type="entry name" value="NA(+)-TRANSLOCATING NADH-QUINONE REDUCTASE SUBUNIT C"/>
    <property type="match status" value="1"/>
</dbReference>
<keyword evidence="6" id="KW-0288">FMN</keyword>
<evidence type="ECO:0000256" key="5">
    <source>
        <dbReference type="ARBA" id="ARBA00022630"/>
    </source>
</evidence>
<sequence>MKKTAYFAIYLAVLGMIVTLIAYLGYNYTQPIIIANTNKKISDNIALLFDPEEGYKKNDDQADNKYRQDSSEYSSITDIYEVLDQDDELFALIYDMNIQGRNDVIYGLVAVDPFTETIIGVTYYDHAETPNLGEKYTRDEEIEKLVGQSIADVDVDQLAGATTTWNALETMYDKLYEHYNKEVNINE</sequence>
<keyword evidence="14 16" id="KW-0472">Membrane</keyword>
<dbReference type="InterPro" id="IPR010204">
    <property type="entry name" value="NqrC"/>
</dbReference>
<evidence type="ECO:0000256" key="1">
    <source>
        <dbReference type="ARBA" id="ARBA00022448"/>
    </source>
</evidence>
<feature type="transmembrane region" description="Helical" evidence="16">
    <location>
        <begin position="7"/>
        <end position="26"/>
    </location>
</feature>
<keyword evidence="8" id="KW-1278">Translocase</keyword>
<accession>A0A7L7KNI4</accession>
<evidence type="ECO:0000256" key="2">
    <source>
        <dbReference type="ARBA" id="ARBA00022475"/>
    </source>
</evidence>
<organism evidence="18 19">
    <name type="scientific">Candidatus Xianfuyuplasma coldseepsis</name>
    <dbReference type="NCBI Taxonomy" id="2782163"/>
    <lineage>
        <taxon>Bacteria</taxon>
        <taxon>Bacillati</taxon>
        <taxon>Mycoplasmatota</taxon>
        <taxon>Mollicutes</taxon>
        <taxon>Candidatus Izemoplasmatales</taxon>
        <taxon>Candidatus Izemoplasmataceae</taxon>
        <taxon>Candidatus Xianfuyuplasma</taxon>
    </lineage>
</organism>
<keyword evidence="7 16" id="KW-0812">Transmembrane</keyword>
<keyword evidence="3" id="KW-0997">Cell inner membrane</keyword>
<dbReference type="GO" id="GO:0016655">
    <property type="term" value="F:oxidoreductase activity, acting on NAD(P)H, quinone or similar compound as acceptor"/>
    <property type="evidence" value="ECO:0007669"/>
    <property type="project" value="InterPro"/>
</dbReference>
<keyword evidence="10" id="KW-0520">NAD</keyword>
<dbReference type="InterPro" id="IPR007329">
    <property type="entry name" value="FMN-bd"/>
</dbReference>
<dbReference type="SMART" id="SM00900">
    <property type="entry name" value="FMN_bind"/>
    <property type="match status" value="1"/>
</dbReference>
<keyword evidence="12" id="KW-0406">Ion transport</keyword>
<evidence type="ECO:0000256" key="10">
    <source>
        <dbReference type="ARBA" id="ARBA00023027"/>
    </source>
</evidence>
<keyword evidence="1" id="KW-0813">Transport</keyword>
<protein>
    <submittedName>
        <fullName evidence="18">FMN-binding protein</fullName>
    </submittedName>
</protein>
<evidence type="ECO:0000313" key="19">
    <source>
        <dbReference type="Proteomes" id="UP000514720"/>
    </source>
</evidence>
<keyword evidence="9 16" id="KW-1133">Transmembrane helix</keyword>
<evidence type="ECO:0000256" key="9">
    <source>
        <dbReference type="ARBA" id="ARBA00022989"/>
    </source>
</evidence>
<gene>
    <name evidence="18" type="ORF">G4Z02_00560</name>
</gene>
<dbReference type="AlphaFoldDB" id="A0A7L7KNI4"/>
<dbReference type="GO" id="GO:0006814">
    <property type="term" value="P:sodium ion transport"/>
    <property type="evidence" value="ECO:0007669"/>
    <property type="project" value="UniProtKB-KW"/>
</dbReference>